<organism evidence="1 2">
    <name type="scientific">Vibrio artabrorum</name>
    <dbReference type="NCBI Taxonomy" id="446374"/>
    <lineage>
        <taxon>Bacteria</taxon>
        <taxon>Pseudomonadati</taxon>
        <taxon>Pseudomonadota</taxon>
        <taxon>Gammaproteobacteria</taxon>
        <taxon>Vibrionales</taxon>
        <taxon>Vibrionaceae</taxon>
        <taxon>Vibrio</taxon>
    </lineage>
</organism>
<name>A0ABT8CHQ5_9VIBR</name>
<keyword evidence="2" id="KW-1185">Reference proteome</keyword>
<accession>A0ABT8CHQ5</accession>
<evidence type="ECO:0000313" key="1">
    <source>
        <dbReference type="EMBL" id="MDN3700983.1"/>
    </source>
</evidence>
<gene>
    <name evidence="1" type="ORF">QWY96_08935</name>
</gene>
<protein>
    <submittedName>
        <fullName evidence="1">Uncharacterized protein</fullName>
    </submittedName>
</protein>
<dbReference type="EMBL" id="JAUFQY010000001">
    <property type="protein sequence ID" value="MDN3700983.1"/>
    <property type="molecule type" value="Genomic_DNA"/>
</dbReference>
<dbReference type="Proteomes" id="UP001223712">
    <property type="component" value="Unassembled WGS sequence"/>
</dbReference>
<comment type="caution">
    <text evidence="1">The sequence shown here is derived from an EMBL/GenBank/DDBJ whole genome shotgun (WGS) entry which is preliminary data.</text>
</comment>
<reference evidence="2" key="1">
    <citation type="journal article" date="2019" name="Int. J. Syst. Evol. Microbiol.">
        <title>The Global Catalogue of Microorganisms (GCM) 10K type strain sequencing project: providing services to taxonomists for standard genome sequencing and annotation.</title>
        <authorList>
            <consortium name="The Broad Institute Genomics Platform"/>
            <consortium name="The Broad Institute Genome Sequencing Center for Infectious Disease"/>
            <person name="Wu L."/>
            <person name="Ma J."/>
        </authorList>
    </citation>
    <scope>NUCLEOTIDE SEQUENCE [LARGE SCALE GENOMIC DNA]</scope>
    <source>
        <strain evidence="2">CECT 7226</strain>
    </source>
</reference>
<evidence type="ECO:0000313" key="2">
    <source>
        <dbReference type="Proteomes" id="UP001223712"/>
    </source>
</evidence>
<sequence>MLLFLYLSLSLQMRQKVSIFSLTATVSPKQYRVPAFKLQFNEELRPDLINGLESVSSVIQPDLTIFFVIKTSMGTV</sequence>
<proteinExistence type="predicted"/>